<keyword evidence="2" id="KW-1185">Reference proteome</keyword>
<dbReference type="Proteomes" id="UP000499080">
    <property type="component" value="Unassembled WGS sequence"/>
</dbReference>
<proteinExistence type="predicted"/>
<evidence type="ECO:0000313" key="2">
    <source>
        <dbReference type="Proteomes" id="UP000499080"/>
    </source>
</evidence>
<organism evidence="1 2">
    <name type="scientific">Araneus ventricosus</name>
    <name type="common">Orbweaver spider</name>
    <name type="synonym">Epeira ventricosa</name>
    <dbReference type="NCBI Taxonomy" id="182803"/>
    <lineage>
        <taxon>Eukaryota</taxon>
        <taxon>Metazoa</taxon>
        <taxon>Ecdysozoa</taxon>
        <taxon>Arthropoda</taxon>
        <taxon>Chelicerata</taxon>
        <taxon>Arachnida</taxon>
        <taxon>Araneae</taxon>
        <taxon>Araneomorphae</taxon>
        <taxon>Entelegynae</taxon>
        <taxon>Araneoidea</taxon>
        <taxon>Araneidae</taxon>
        <taxon>Araneus</taxon>
    </lineage>
</organism>
<evidence type="ECO:0000313" key="1">
    <source>
        <dbReference type="EMBL" id="GBN86121.1"/>
    </source>
</evidence>
<dbReference type="AlphaFoldDB" id="A0A4Y2SDX4"/>
<comment type="caution">
    <text evidence="1">The sequence shown here is derived from an EMBL/GenBank/DDBJ whole genome shotgun (WGS) entry which is preliminary data.</text>
</comment>
<gene>
    <name evidence="1" type="ORF">AVEN_25396_1</name>
</gene>
<dbReference type="EMBL" id="BGPR01021122">
    <property type="protein sequence ID" value="GBN86121.1"/>
    <property type="molecule type" value="Genomic_DNA"/>
</dbReference>
<protein>
    <recommendedName>
        <fullName evidence="3">BZIP domain-containing protein</fullName>
    </recommendedName>
</protein>
<reference evidence="1 2" key="1">
    <citation type="journal article" date="2019" name="Sci. Rep.">
        <title>Orb-weaving spider Araneus ventricosus genome elucidates the spidroin gene catalogue.</title>
        <authorList>
            <person name="Kono N."/>
            <person name="Nakamura H."/>
            <person name="Ohtoshi R."/>
            <person name="Moran D.A.P."/>
            <person name="Shinohara A."/>
            <person name="Yoshida Y."/>
            <person name="Fujiwara M."/>
            <person name="Mori M."/>
            <person name="Tomita M."/>
            <person name="Arakawa K."/>
        </authorList>
    </citation>
    <scope>NUCLEOTIDE SEQUENCE [LARGE SCALE GENOMIC DNA]</scope>
</reference>
<sequence length="82" mass="9352">MPSRDPSPPKVAGSLGSWIFYLFDNPALEHEKYKRKRRSAANRRELAAREISLALSLRKDRRNAPKPKTVESGHPYASLFCI</sequence>
<accession>A0A4Y2SDX4</accession>
<evidence type="ECO:0008006" key="3">
    <source>
        <dbReference type="Google" id="ProtNLM"/>
    </source>
</evidence>
<name>A0A4Y2SDX4_ARAVE</name>